<dbReference type="NCBIfam" id="TIGR02150">
    <property type="entry name" value="IPP_isom_1"/>
    <property type="match status" value="1"/>
</dbReference>
<proteinExistence type="inferred from homology"/>
<gene>
    <name evidence="12" type="ORF">US67_C0043G0008</name>
</gene>
<dbReference type="PANTHER" id="PTHR10885">
    <property type="entry name" value="ISOPENTENYL-DIPHOSPHATE DELTA-ISOMERASE"/>
    <property type="match status" value="1"/>
</dbReference>
<dbReference type="PANTHER" id="PTHR10885:SF0">
    <property type="entry name" value="ISOPENTENYL-DIPHOSPHATE DELTA-ISOMERASE"/>
    <property type="match status" value="1"/>
</dbReference>
<evidence type="ECO:0000256" key="2">
    <source>
        <dbReference type="ARBA" id="ARBA00007579"/>
    </source>
</evidence>
<dbReference type="Gene3D" id="3.90.79.10">
    <property type="entry name" value="Nucleoside Triphosphate Pyrophosphohydrolase"/>
    <property type="match status" value="1"/>
</dbReference>
<dbReference type="PROSITE" id="PS51462">
    <property type="entry name" value="NUDIX"/>
    <property type="match status" value="1"/>
</dbReference>
<evidence type="ECO:0000256" key="5">
    <source>
        <dbReference type="ARBA" id="ARBA00022723"/>
    </source>
</evidence>
<dbReference type="GO" id="GO:0005737">
    <property type="term" value="C:cytoplasm"/>
    <property type="evidence" value="ECO:0007669"/>
    <property type="project" value="TreeGrafter"/>
</dbReference>
<comment type="pathway">
    <text evidence="1">Isoprenoid biosynthesis; dimethylallyl diphosphate biosynthesis; dimethylallyl diphosphate from isopentenyl diphosphate: step 1/1.</text>
</comment>
<evidence type="ECO:0000256" key="7">
    <source>
        <dbReference type="ARBA" id="ARBA00023211"/>
    </source>
</evidence>
<keyword evidence="6" id="KW-0460">Magnesium</keyword>
<dbReference type="Proteomes" id="UP000034366">
    <property type="component" value="Unassembled WGS sequence"/>
</dbReference>
<comment type="caution">
    <text evidence="12">The sequence shown here is derived from an EMBL/GenBank/DDBJ whole genome shotgun (WGS) entry which is preliminary data.</text>
</comment>
<keyword evidence="8" id="KW-0414">Isoprene biosynthesis</keyword>
<reference evidence="12 13" key="1">
    <citation type="journal article" date="2015" name="Nature">
        <title>rRNA introns, odd ribosomes, and small enigmatic genomes across a large radiation of phyla.</title>
        <authorList>
            <person name="Brown C.T."/>
            <person name="Hug L.A."/>
            <person name="Thomas B.C."/>
            <person name="Sharon I."/>
            <person name="Castelle C.J."/>
            <person name="Singh A."/>
            <person name="Wilkins M.J."/>
            <person name="Williams K.H."/>
            <person name="Banfield J.F."/>
        </authorList>
    </citation>
    <scope>NUCLEOTIDE SEQUENCE [LARGE SCALE GENOMIC DNA]</scope>
</reference>
<evidence type="ECO:0000256" key="3">
    <source>
        <dbReference type="ARBA" id="ARBA00012057"/>
    </source>
</evidence>
<keyword evidence="9 12" id="KW-0413">Isomerase</keyword>
<evidence type="ECO:0000256" key="8">
    <source>
        <dbReference type="ARBA" id="ARBA00023229"/>
    </source>
</evidence>
<evidence type="ECO:0000313" key="13">
    <source>
        <dbReference type="Proteomes" id="UP000034366"/>
    </source>
</evidence>
<evidence type="ECO:0000256" key="9">
    <source>
        <dbReference type="ARBA" id="ARBA00023235"/>
    </source>
</evidence>
<evidence type="ECO:0000256" key="1">
    <source>
        <dbReference type="ARBA" id="ARBA00004826"/>
    </source>
</evidence>
<evidence type="ECO:0000256" key="10">
    <source>
        <dbReference type="NCBIfam" id="TIGR02150"/>
    </source>
</evidence>
<organism evidence="12 13">
    <name type="scientific">Candidatus Woesebacteria bacterium GW2011_GWD1_38_10</name>
    <dbReference type="NCBI Taxonomy" id="1618592"/>
    <lineage>
        <taxon>Bacteria</taxon>
        <taxon>Candidatus Woeseibacteriota</taxon>
    </lineage>
</organism>
<dbReference type="GO" id="GO:0004452">
    <property type="term" value="F:isopentenyl-diphosphate delta-isomerase activity"/>
    <property type="evidence" value="ECO:0007669"/>
    <property type="project" value="UniProtKB-UniRule"/>
</dbReference>
<dbReference type="InterPro" id="IPR011876">
    <property type="entry name" value="IsopentenylPP_isomerase_typ1"/>
</dbReference>
<name>A0A0G0HY31_9BACT</name>
<dbReference type="NCBIfam" id="NF002995">
    <property type="entry name" value="PRK03759.1"/>
    <property type="match status" value="1"/>
</dbReference>
<dbReference type="EMBL" id="LBTW01000043">
    <property type="protein sequence ID" value="KKQ48053.1"/>
    <property type="molecule type" value="Genomic_DNA"/>
</dbReference>
<dbReference type="GO" id="GO:0046872">
    <property type="term" value="F:metal ion binding"/>
    <property type="evidence" value="ECO:0007669"/>
    <property type="project" value="UniProtKB-KW"/>
</dbReference>
<dbReference type="UniPathway" id="UPA00059">
    <property type="reaction ID" value="UER00104"/>
</dbReference>
<dbReference type="Pfam" id="PF00293">
    <property type="entry name" value="NUDIX"/>
    <property type="match status" value="1"/>
</dbReference>
<protein>
    <recommendedName>
        <fullName evidence="3 10">Isopentenyl-diphosphate delta-isomerase</fullName>
        <ecNumber evidence="3 10">5.3.3.2</ecNumber>
    </recommendedName>
</protein>
<dbReference type="HAMAP" id="MF_00202">
    <property type="entry name" value="Idi"/>
    <property type="match status" value="1"/>
</dbReference>
<evidence type="ECO:0000313" key="12">
    <source>
        <dbReference type="EMBL" id="KKQ48053.1"/>
    </source>
</evidence>
<dbReference type="EC" id="5.3.3.2" evidence="3 10"/>
<dbReference type="AlphaFoldDB" id="A0A0G0HY31"/>
<dbReference type="InterPro" id="IPR015797">
    <property type="entry name" value="NUDIX_hydrolase-like_dom_sf"/>
</dbReference>
<evidence type="ECO:0000259" key="11">
    <source>
        <dbReference type="PROSITE" id="PS51462"/>
    </source>
</evidence>
<dbReference type="InterPro" id="IPR056375">
    <property type="entry name" value="Idi_bact"/>
</dbReference>
<dbReference type="PIRSF" id="PIRSF018427">
    <property type="entry name" value="Isopntndiph_ism"/>
    <property type="match status" value="1"/>
</dbReference>
<keyword evidence="4" id="KW-0963">Cytoplasm</keyword>
<sequence length="168" mass="19472">MTIDIVLVDRDDNVLGYKEKVEAHKHPVPLHRAVSVIIYDKDHKEMLLQKRSSGKPTWPGYWSNAACTHPLSGESYKDAAERRLFEEMGVKADLNEVYKFIYKAKYDSVWGEHELDAVFTGEYDGKVDPDPNEADEYKWMNVGKLKADVSSDPNLYTPWFKLILRRLH</sequence>
<dbReference type="CDD" id="cd02885">
    <property type="entry name" value="NUDIX_IPP_Isomerase"/>
    <property type="match status" value="1"/>
</dbReference>
<evidence type="ECO:0000256" key="4">
    <source>
        <dbReference type="ARBA" id="ARBA00022490"/>
    </source>
</evidence>
<dbReference type="InterPro" id="IPR000086">
    <property type="entry name" value="NUDIX_hydrolase_dom"/>
</dbReference>
<keyword evidence="5" id="KW-0479">Metal-binding</keyword>
<keyword evidence="7" id="KW-0464">Manganese</keyword>
<dbReference type="SUPFAM" id="SSF55811">
    <property type="entry name" value="Nudix"/>
    <property type="match status" value="1"/>
</dbReference>
<accession>A0A0G0HY31</accession>
<feature type="domain" description="Nudix hydrolase" evidence="11">
    <location>
        <begin position="29"/>
        <end position="162"/>
    </location>
</feature>
<dbReference type="GO" id="GO:0009240">
    <property type="term" value="P:isopentenyl diphosphate biosynthetic process"/>
    <property type="evidence" value="ECO:0007669"/>
    <property type="project" value="TreeGrafter"/>
</dbReference>
<evidence type="ECO:0000256" key="6">
    <source>
        <dbReference type="ARBA" id="ARBA00022842"/>
    </source>
</evidence>
<comment type="similarity">
    <text evidence="2">Belongs to the IPP isomerase type 1 family.</text>
</comment>
<dbReference type="GO" id="GO:0050992">
    <property type="term" value="P:dimethylallyl diphosphate biosynthetic process"/>
    <property type="evidence" value="ECO:0007669"/>
    <property type="project" value="UniProtKB-UniPathway"/>
</dbReference>